<organism evidence="2 3">
    <name type="scientific">Methylomonas methanica</name>
    <dbReference type="NCBI Taxonomy" id="421"/>
    <lineage>
        <taxon>Bacteria</taxon>
        <taxon>Pseudomonadati</taxon>
        <taxon>Pseudomonadota</taxon>
        <taxon>Gammaproteobacteria</taxon>
        <taxon>Methylococcales</taxon>
        <taxon>Methylococcaceae</taxon>
        <taxon>Methylomonas</taxon>
    </lineage>
</organism>
<protein>
    <submittedName>
        <fullName evidence="2">Uncharacterized protein</fullName>
    </submittedName>
</protein>
<proteinExistence type="predicted"/>
<reference evidence="3" key="1">
    <citation type="submission" date="2016-03" db="EMBL/GenBank/DDBJ databases">
        <authorList>
            <person name="Heylen K."/>
            <person name="De Vos P."/>
            <person name="Vekeman B."/>
        </authorList>
    </citation>
    <scope>NUCLEOTIDE SEQUENCE [LARGE SCALE GENOMIC DNA]</scope>
    <source>
        <strain evidence="3">R-45363</strain>
    </source>
</reference>
<dbReference type="AlphaFoldDB" id="A0A177MNA4"/>
<keyword evidence="1" id="KW-0812">Transmembrane</keyword>
<evidence type="ECO:0000256" key="1">
    <source>
        <dbReference type="SAM" id="Phobius"/>
    </source>
</evidence>
<dbReference type="RefSeq" id="WP_064007592.1">
    <property type="nucleotide sequence ID" value="NZ_LUUG01000051.1"/>
</dbReference>
<feature type="transmembrane region" description="Helical" evidence="1">
    <location>
        <begin position="108"/>
        <end position="132"/>
    </location>
</feature>
<sequence>MELDQHDQPTSEQPPYTGPAVAASLSVLLAFFTLMVSHHISRLSPGLDKMVHSFGYWIPGSQGSGPDGSIGSYTGKETLALTVWFGSWLLFHLLWRKQNLSLNTWTKVFIVALGLITLGFFHPLSDPIVLFISDLF</sequence>
<evidence type="ECO:0000313" key="3">
    <source>
        <dbReference type="Proteomes" id="UP000078090"/>
    </source>
</evidence>
<feature type="transmembrane region" description="Helical" evidence="1">
    <location>
        <begin position="78"/>
        <end position="96"/>
    </location>
</feature>
<accession>A0A177MNA4</accession>
<comment type="caution">
    <text evidence="2">The sequence shown here is derived from an EMBL/GenBank/DDBJ whole genome shotgun (WGS) entry which is preliminary data.</text>
</comment>
<keyword evidence="1" id="KW-0472">Membrane</keyword>
<name>A0A177MNA4_METMH</name>
<feature type="transmembrane region" description="Helical" evidence="1">
    <location>
        <begin position="20"/>
        <end position="40"/>
    </location>
</feature>
<evidence type="ECO:0000313" key="2">
    <source>
        <dbReference type="EMBL" id="OAI07268.1"/>
    </source>
</evidence>
<dbReference type="OrthoDB" id="2604018at2"/>
<dbReference type="Proteomes" id="UP000078090">
    <property type="component" value="Unassembled WGS sequence"/>
</dbReference>
<gene>
    <name evidence="2" type="ORF">A1332_09050</name>
</gene>
<dbReference type="EMBL" id="LUUG01000051">
    <property type="protein sequence ID" value="OAI07268.1"/>
    <property type="molecule type" value="Genomic_DNA"/>
</dbReference>
<keyword evidence="1" id="KW-1133">Transmembrane helix</keyword>